<reference evidence="1 2" key="1">
    <citation type="journal article" date="2013" name="PLoS Genet.">
        <title>The genome and development-dependent transcriptomes of Pyronema confluens: a window into fungal evolution.</title>
        <authorList>
            <person name="Traeger S."/>
            <person name="Altegoer F."/>
            <person name="Freitag M."/>
            <person name="Gabaldon T."/>
            <person name="Kempken F."/>
            <person name="Kumar A."/>
            <person name="Marcet-Houben M."/>
            <person name="Poggeler S."/>
            <person name="Stajich J.E."/>
            <person name="Nowrousian M."/>
        </authorList>
    </citation>
    <scope>NUCLEOTIDE SEQUENCE [LARGE SCALE GENOMIC DNA]</scope>
    <source>
        <strain evidence="2">CBS 100304</strain>
        <tissue evidence="1">Vegetative mycelium</tissue>
    </source>
</reference>
<gene>
    <name evidence="1" type="ORF">PCON_04378</name>
</gene>
<sequence length="65" mass="7466">MPRDAYLAILDRLRQDRQDIFGAECMSTSNAISRLFGDHRDMSELVMIKAQIRRLLVAAYLHNSA</sequence>
<evidence type="ECO:0000313" key="2">
    <source>
        <dbReference type="Proteomes" id="UP000018144"/>
    </source>
</evidence>
<name>U4LSC8_PYROM</name>
<accession>U4LSC8</accession>
<proteinExistence type="predicted"/>
<organism evidence="1 2">
    <name type="scientific">Pyronema omphalodes (strain CBS 100304)</name>
    <name type="common">Pyronema confluens</name>
    <dbReference type="NCBI Taxonomy" id="1076935"/>
    <lineage>
        <taxon>Eukaryota</taxon>
        <taxon>Fungi</taxon>
        <taxon>Dikarya</taxon>
        <taxon>Ascomycota</taxon>
        <taxon>Pezizomycotina</taxon>
        <taxon>Pezizomycetes</taxon>
        <taxon>Pezizales</taxon>
        <taxon>Pyronemataceae</taxon>
        <taxon>Pyronema</taxon>
    </lineage>
</organism>
<dbReference type="Proteomes" id="UP000018144">
    <property type="component" value="Unassembled WGS sequence"/>
</dbReference>
<protein>
    <submittedName>
        <fullName evidence="1">Uncharacterized protein</fullName>
    </submittedName>
</protein>
<dbReference type="EMBL" id="HF936636">
    <property type="protein sequence ID" value="CCX34860.1"/>
    <property type="molecule type" value="Genomic_DNA"/>
</dbReference>
<dbReference type="AlphaFoldDB" id="U4LSC8"/>
<keyword evidence="2" id="KW-1185">Reference proteome</keyword>
<evidence type="ECO:0000313" key="1">
    <source>
        <dbReference type="EMBL" id="CCX34860.1"/>
    </source>
</evidence>